<dbReference type="Proteomes" id="UP000327157">
    <property type="component" value="Chromosome 15"/>
</dbReference>
<gene>
    <name evidence="1" type="ORF">D8674_013716</name>
    <name evidence="2" type="ORF">D8674_013734</name>
</gene>
<accession>A0A5N5GRR8</accession>
<reference evidence="1 3" key="1">
    <citation type="submission" date="2019-09" db="EMBL/GenBank/DDBJ databases">
        <authorList>
            <person name="Ou C."/>
        </authorList>
    </citation>
    <scope>NUCLEOTIDE SEQUENCE [LARGE SCALE GENOMIC DNA]</scope>
    <source>
        <strain evidence="1">S2</strain>
        <tissue evidence="1">Leaf</tissue>
    </source>
</reference>
<evidence type="ECO:0000313" key="2">
    <source>
        <dbReference type="EMBL" id="KAB2617865.1"/>
    </source>
</evidence>
<dbReference type="EMBL" id="SMOL01000401">
    <property type="protein sequence ID" value="KAB2617847.1"/>
    <property type="molecule type" value="Genomic_DNA"/>
</dbReference>
<reference evidence="3" key="2">
    <citation type="submission" date="2019-10" db="EMBL/GenBank/DDBJ databases">
        <title>A de novo genome assembly of a pear dwarfing rootstock.</title>
        <authorList>
            <person name="Wang F."/>
            <person name="Wang J."/>
            <person name="Li S."/>
            <person name="Zhang Y."/>
            <person name="Fang M."/>
            <person name="Ma L."/>
            <person name="Zhao Y."/>
            <person name="Jiang S."/>
        </authorList>
    </citation>
    <scope>NUCLEOTIDE SEQUENCE [LARGE SCALE GENOMIC DNA]</scope>
    <source>
        <strain evidence="2">S2</strain>
        <tissue evidence="2">Leaf</tissue>
    </source>
</reference>
<dbReference type="EMBL" id="SMOL01000401">
    <property type="protein sequence ID" value="KAB2617865.1"/>
    <property type="molecule type" value="Genomic_DNA"/>
</dbReference>
<evidence type="ECO:0000313" key="3">
    <source>
        <dbReference type="Proteomes" id="UP000327157"/>
    </source>
</evidence>
<keyword evidence="3" id="KW-1185">Reference proteome</keyword>
<dbReference type="AlphaFoldDB" id="A0A5N5GRR8"/>
<evidence type="ECO:0000313" key="1">
    <source>
        <dbReference type="EMBL" id="KAB2617847.1"/>
    </source>
</evidence>
<sequence>MGINSPKLTLTADCIQNPTSVFLSFNIPMLFSVDNPNKVGNKYSESRFIVMYRRIPLGNAFIPDFYQDAHIVCQVVATIAVY</sequence>
<reference evidence="1 3" key="3">
    <citation type="submission" date="2019-11" db="EMBL/GenBank/DDBJ databases">
        <title>A de novo genome assembly of a pear dwarfing rootstock.</title>
        <authorList>
            <person name="Wang F."/>
            <person name="Wang J."/>
            <person name="Li S."/>
            <person name="Zhang Y."/>
            <person name="Fang M."/>
            <person name="Ma L."/>
            <person name="Zhao Y."/>
            <person name="Jiang S."/>
        </authorList>
    </citation>
    <scope>NUCLEOTIDE SEQUENCE [LARGE SCALE GENOMIC DNA]</scope>
    <source>
        <strain evidence="1">S2</strain>
        <tissue evidence="1">Leaf</tissue>
    </source>
</reference>
<proteinExistence type="predicted"/>
<comment type="caution">
    <text evidence="1">The sequence shown here is derived from an EMBL/GenBank/DDBJ whole genome shotgun (WGS) entry which is preliminary data.</text>
</comment>
<protein>
    <submittedName>
        <fullName evidence="1">Uncharacterized protein</fullName>
    </submittedName>
</protein>
<name>A0A5N5GRR8_9ROSA</name>
<dbReference type="OrthoDB" id="2016264at2759"/>
<organism evidence="1 3">
    <name type="scientific">Pyrus ussuriensis x Pyrus communis</name>
    <dbReference type="NCBI Taxonomy" id="2448454"/>
    <lineage>
        <taxon>Eukaryota</taxon>
        <taxon>Viridiplantae</taxon>
        <taxon>Streptophyta</taxon>
        <taxon>Embryophyta</taxon>
        <taxon>Tracheophyta</taxon>
        <taxon>Spermatophyta</taxon>
        <taxon>Magnoliopsida</taxon>
        <taxon>eudicotyledons</taxon>
        <taxon>Gunneridae</taxon>
        <taxon>Pentapetalae</taxon>
        <taxon>rosids</taxon>
        <taxon>fabids</taxon>
        <taxon>Rosales</taxon>
        <taxon>Rosaceae</taxon>
        <taxon>Amygdaloideae</taxon>
        <taxon>Maleae</taxon>
        <taxon>Pyrus</taxon>
    </lineage>
</organism>